<proteinExistence type="predicted"/>
<organism evidence="1 2">
    <name type="scientific">Brachionus plicatilis</name>
    <name type="common">Marine rotifer</name>
    <name type="synonym">Brachionus muelleri</name>
    <dbReference type="NCBI Taxonomy" id="10195"/>
    <lineage>
        <taxon>Eukaryota</taxon>
        <taxon>Metazoa</taxon>
        <taxon>Spiralia</taxon>
        <taxon>Gnathifera</taxon>
        <taxon>Rotifera</taxon>
        <taxon>Eurotatoria</taxon>
        <taxon>Monogononta</taxon>
        <taxon>Pseudotrocha</taxon>
        <taxon>Ploima</taxon>
        <taxon>Brachionidae</taxon>
        <taxon>Brachionus</taxon>
    </lineage>
</organism>
<sequence length="97" mass="11652">MLLKLQYKLQSKLQWIYQENEEDQRNQQLREKNKKKLIFFLSTNKTIYKKEPKVGQKSKSNLTFNLSELFFKREKNIISVFKSKSTLISQVSSSCKR</sequence>
<comment type="caution">
    <text evidence="1">The sequence shown here is derived from an EMBL/GenBank/DDBJ whole genome shotgun (WGS) entry which is preliminary data.</text>
</comment>
<protein>
    <submittedName>
        <fullName evidence="1">Uncharacterized protein</fullName>
    </submittedName>
</protein>
<name>A0A3M7RU42_BRAPC</name>
<reference evidence="1 2" key="1">
    <citation type="journal article" date="2018" name="Sci. Rep.">
        <title>Genomic signatures of local adaptation to the degree of environmental predictability in rotifers.</title>
        <authorList>
            <person name="Franch-Gras L."/>
            <person name="Hahn C."/>
            <person name="Garcia-Roger E.M."/>
            <person name="Carmona M.J."/>
            <person name="Serra M."/>
            <person name="Gomez A."/>
        </authorList>
    </citation>
    <scope>NUCLEOTIDE SEQUENCE [LARGE SCALE GENOMIC DNA]</scope>
    <source>
        <strain evidence="1">HYR1</strain>
    </source>
</reference>
<evidence type="ECO:0000313" key="2">
    <source>
        <dbReference type="Proteomes" id="UP000276133"/>
    </source>
</evidence>
<accession>A0A3M7RU42</accession>
<evidence type="ECO:0000313" key="1">
    <source>
        <dbReference type="EMBL" id="RNA27083.1"/>
    </source>
</evidence>
<dbReference type="EMBL" id="REGN01002603">
    <property type="protein sequence ID" value="RNA27083.1"/>
    <property type="molecule type" value="Genomic_DNA"/>
</dbReference>
<dbReference type="Proteomes" id="UP000276133">
    <property type="component" value="Unassembled WGS sequence"/>
</dbReference>
<keyword evidence="2" id="KW-1185">Reference proteome</keyword>
<gene>
    <name evidence="1" type="ORF">BpHYR1_001959</name>
</gene>
<dbReference type="AlphaFoldDB" id="A0A3M7RU42"/>